<feature type="transmembrane region" description="Helical" evidence="2">
    <location>
        <begin position="40"/>
        <end position="61"/>
    </location>
</feature>
<evidence type="ECO:0000313" key="3">
    <source>
        <dbReference type="EMBL" id="KAL3810229.1"/>
    </source>
</evidence>
<dbReference type="InterPro" id="IPR049500">
    <property type="entry name" value="Peptidase_M50B-like"/>
</dbReference>
<evidence type="ECO:0000256" key="2">
    <source>
        <dbReference type="SAM" id="Phobius"/>
    </source>
</evidence>
<feature type="transmembrane region" description="Helical" evidence="2">
    <location>
        <begin position="112"/>
        <end position="131"/>
    </location>
</feature>
<accession>A0ABD3RBC4</accession>
<dbReference type="EMBL" id="JALLPB020000344">
    <property type="protein sequence ID" value="KAL3810229.1"/>
    <property type="molecule type" value="Genomic_DNA"/>
</dbReference>
<evidence type="ECO:0008006" key="5">
    <source>
        <dbReference type="Google" id="ProtNLM"/>
    </source>
</evidence>
<name>A0ABD3RBC4_9STRA</name>
<feature type="region of interest" description="Disordered" evidence="1">
    <location>
        <begin position="304"/>
        <end position="324"/>
    </location>
</feature>
<evidence type="ECO:0000256" key="1">
    <source>
        <dbReference type="SAM" id="MobiDB-lite"/>
    </source>
</evidence>
<gene>
    <name evidence="3" type="ORF">ACHAXA_003026</name>
</gene>
<feature type="transmembrane region" description="Helical" evidence="2">
    <location>
        <begin position="235"/>
        <end position="260"/>
    </location>
</feature>
<keyword evidence="2" id="KW-0472">Membrane</keyword>
<keyword evidence="2" id="KW-1133">Transmembrane helix</keyword>
<feature type="transmembrane region" description="Helical" evidence="2">
    <location>
        <begin position="163"/>
        <end position="180"/>
    </location>
</feature>
<keyword evidence="4" id="KW-1185">Reference proteome</keyword>
<proteinExistence type="predicted"/>
<dbReference type="PANTHER" id="PTHR33979:SF2">
    <property type="entry name" value="PEPTIDASE M50B-LIKE-DOMAIN-CONTAINING PROTEIN"/>
    <property type="match status" value="1"/>
</dbReference>
<sequence>MPPEVCGPDAEGSKIEHLLAQTTDNNDGRVTKFIKRDKPLLVAIAGLLLLMNTPKVGMVLYPFKIFSTWIHELAHGMAAVLIGGGVSKLLIYPDTSGLAWTFTSGSSFERGFVASAGYTGTAVLGMILLLFRRTHRGPTIGAIGIGVAIILSCLLYVRNLFGLVYLPIFAGFLIVCAWKLSANHVRYLYSFLAATCSFNAVDNISELFGGVGYVNGEVSENDAMAVAEQWGGTNIMWASIWFVFALVCSAIGLLFAFDGITYKKHEWRQKSSNEGKEHQPNAISVDSQKADSATYLKVGASTSQPWVKNPHKASEPTSGDYQLDNVDNDVLNGTGVQSELLKKKNFWTWRKKQSNK</sequence>
<evidence type="ECO:0000313" key="4">
    <source>
        <dbReference type="Proteomes" id="UP001530377"/>
    </source>
</evidence>
<reference evidence="3 4" key="1">
    <citation type="submission" date="2024-10" db="EMBL/GenBank/DDBJ databases">
        <title>Updated reference genomes for cyclostephanoid diatoms.</title>
        <authorList>
            <person name="Roberts W.R."/>
            <person name="Alverson A.J."/>
        </authorList>
    </citation>
    <scope>NUCLEOTIDE SEQUENCE [LARGE SCALE GENOMIC DNA]</scope>
    <source>
        <strain evidence="3 4">AJA228-03</strain>
    </source>
</reference>
<keyword evidence="2" id="KW-0812">Transmembrane</keyword>
<dbReference type="Proteomes" id="UP001530377">
    <property type="component" value="Unassembled WGS sequence"/>
</dbReference>
<feature type="transmembrane region" description="Helical" evidence="2">
    <location>
        <begin position="138"/>
        <end position="157"/>
    </location>
</feature>
<dbReference type="Pfam" id="PF13398">
    <property type="entry name" value="Peptidase_M50B"/>
    <property type="match status" value="1"/>
</dbReference>
<feature type="transmembrane region" description="Helical" evidence="2">
    <location>
        <begin position="187"/>
        <end position="215"/>
    </location>
</feature>
<feature type="transmembrane region" description="Helical" evidence="2">
    <location>
        <begin position="73"/>
        <end position="92"/>
    </location>
</feature>
<dbReference type="AlphaFoldDB" id="A0ABD3RBC4"/>
<dbReference type="PANTHER" id="PTHR33979">
    <property type="entry name" value="OS02G0221600 PROTEIN"/>
    <property type="match status" value="1"/>
</dbReference>
<protein>
    <recommendedName>
        <fullName evidence="5">Peptidase M50B-like-domain-containing protein</fullName>
    </recommendedName>
</protein>
<comment type="caution">
    <text evidence="3">The sequence shown here is derived from an EMBL/GenBank/DDBJ whole genome shotgun (WGS) entry which is preliminary data.</text>
</comment>
<organism evidence="3 4">
    <name type="scientific">Cyclostephanos tholiformis</name>
    <dbReference type="NCBI Taxonomy" id="382380"/>
    <lineage>
        <taxon>Eukaryota</taxon>
        <taxon>Sar</taxon>
        <taxon>Stramenopiles</taxon>
        <taxon>Ochrophyta</taxon>
        <taxon>Bacillariophyta</taxon>
        <taxon>Coscinodiscophyceae</taxon>
        <taxon>Thalassiosirophycidae</taxon>
        <taxon>Stephanodiscales</taxon>
        <taxon>Stephanodiscaceae</taxon>
        <taxon>Cyclostephanos</taxon>
    </lineage>
</organism>